<evidence type="ECO:0000313" key="1">
    <source>
        <dbReference type="EMBL" id="GIF04201.1"/>
    </source>
</evidence>
<name>A0A919N4H4_9ACTN</name>
<dbReference type="Proteomes" id="UP000629619">
    <property type="component" value="Unassembled WGS sequence"/>
</dbReference>
<sequence length="137" mass="14753">MADVRDRVQRRRGRPLLLTPMVTGAGWPSGMWVETEHADLVLFDAATSALHTVTIIAHEIGHMVLGHEGTAAGSGGSAPMMWRTGFADREEHEAEVFATMVCARMADYRIPAGSAQDDPEGLMDRLRAVLADPDVGG</sequence>
<evidence type="ECO:0008006" key="3">
    <source>
        <dbReference type="Google" id="ProtNLM"/>
    </source>
</evidence>
<protein>
    <recommendedName>
        <fullName evidence="3">IrrE N-terminal-like domain-containing protein</fullName>
    </recommendedName>
</protein>
<comment type="caution">
    <text evidence="1">The sequence shown here is derived from an EMBL/GenBank/DDBJ whole genome shotgun (WGS) entry which is preliminary data.</text>
</comment>
<reference evidence="1" key="1">
    <citation type="submission" date="2021-01" db="EMBL/GenBank/DDBJ databases">
        <title>Whole genome shotgun sequence of Actinoplanes siamensis NBRC 109076.</title>
        <authorList>
            <person name="Komaki H."/>
            <person name="Tamura T."/>
        </authorList>
    </citation>
    <scope>NUCLEOTIDE SEQUENCE</scope>
    <source>
        <strain evidence="1">NBRC 109076</strain>
    </source>
</reference>
<dbReference type="AlphaFoldDB" id="A0A919N4H4"/>
<dbReference type="EMBL" id="BOMW01000017">
    <property type="protein sequence ID" value="GIF04201.1"/>
    <property type="molecule type" value="Genomic_DNA"/>
</dbReference>
<gene>
    <name evidence="1" type="ORF">Asi03nite_17390</name>
</gene>
<keyword evidence="2" id="KW-1185">Reference proteome</keyword>
<organism evidence="1 2">
    <name type="scientific">Actinoplanes siamensis</name>
    <dbReference type="NCBI Taxonomy" id="1223317"/>
    <lineage>
        <taxon>Bacteria</taxon>
        <taxon>Bacillati</taxon>
        <taxon>Actinomycetota</taxon>
        <taxon>Actinomycetes</taxon>
        <taxon>Micromonosporales</taxon>
        <taxon>Micromonosporaceae</taxon>
        <taxon>Actinoplanes</taxon>
    </lineage>
</organism>
<proteinExistence type="predicted"/>
<accession>A0A919N4H4</accession>
<evidence type="ECO:0000313" key="2">
    <source>
        <dbReference type="Proteomes" id="UP000629619"/>
    </source>
</evidence>